<keyword evidence="2" id="KW-1185">Reference proteome</keyword>
<evidence type="ECO:0000313" key="2">
    <source>
        <dbReference type="Proteomes" id="UP001331761"/>
    </source>
</evidence>
<accession>A0AAN8FGD0</accession>
<dbReference type="EMBL" id="WIXE01009654">
    <property type="protein sequence ID" value="KAK5978247.1"/>
    <property type="molecule type" value="Genomic_DNA"/>
</dbReference>
<gene>
    <name evidence="1" type="ORF">GCK32_019440</name>
</gene>
<protein>
    <submittedName>
        <fullName evidence="1">Uncharacterized protein</fullName>
    </submittedName>
</protein>
<name>A0AAN8FGD0_TRICO</name>
<sequence>MQQSEFTTDFMTKIVPSRKAILHEERIRLEKWKRRKRIKLPPGVSPIDVIEAETDFHPKYDSAISDEGTFVNSTSNSPKFVLL</sequence>
<evidence type="ECO:0000313" key="1">
    <source>
        <dbReference type="EMBL" id="KAK5978247.1"/>
    </source>
</evidence>
<dbReference type="Proteomes" id="UP001331761">
    <property type="component" value="Unassembled WGS sequence"/>
</dbReference>
<organism evidence="1 2">
    <name type="scientific">Trichostrongylus colubriformis</name>
    <name type="common">Black scour worm</name>
    <dbReference type="NCBI Taxonomy" id="6319"/>
    <lineage>
        <taxon>Eukaryota</taxon>
        <taxon>Metazoa</taxon>
        <taxon>Ecdysozoa</taxon>
        <taxon>Nematoda</taxon>
        <taxon>Chromadorea</taxon>
        <taxon>Rhabditida</taxon>
        <taxon>Rhabditina</taxon>
        <taxon>Rhabditomorpha</taxon>
        <taxon>Strongyloidea</taxon>
        <taxon>Trichostrongylidae</taxon>
        <taxon>Trichostrongylus</taxon>
    </lineage>
</organism>
<dbReference type="AlphaFoldDB" id="A0AAN8FGD0"/>
<proteinExistence type="predicted"/>
<comment type="caution">
    <text evidence="1">The sequence shown here is derived from an EMBL/GenBank/DDBJ whole genome shotgun (WGS) entry which is preliminary data.</text>
</comment>
<reference evidence="1 2" key="1">
    <citation type="submission" date="2019-10" db="EMBL/GenBank/DDBJ databases">
        <title>Assembly and Annotation for the nematode Trichostrongylus colubriformis.</title>
        <authorList>
            <person name="Martin J."/>
        </authorList>
    </citation>
    <scope>NUCLEOTIDE SEQUENCE [LARGE SCALE GENOMIC DNA]</scope>
    <source>
        <strain evidence="1">G859</strain>
        <tissue evidence="1">Whole worm</tissue>
    </source>
</reference>